<dbReference type="GO" id="GO:0047061">
    <property type="term" value="F:glucose-fructose oxidoreductase activity"/>
    <property type="evidence" value="ECO:0007669"/>
    <property type="project" value="UniProtKB-EC"/>
</dbReference>
<dbReference type="PANTHER" id="PTHR43818">
    <property type="entry name" value="BCDNA.GH03377"/>
    <property type="match status" value="1"/>
</dbReference>
<dbReference type="InterPro" id="IPR050463">
    <property type="entry name" value="Gfo/Idh/MocA_oxidrdct_glycsds"/>
</dbReference>
<dbReference type="Proteomes" id="UP000319004">
    <property type="component" value="Chromosome"/>
</dbReference>
<dbReference type="Pfam" id="PF01408">
    <property type="entry name" value="GFO_IDH_MocA"/>
    <property type="match status" value="1"/>
</dbReference>
<gene>
    <name evidence="4" type="primary">gfo_2</name>
    <name evidence="4" type="ORF">Enr13x_12260</name>
</gene>
<reference evidence="4 5" key="1">
    <citation type="submission" date="2019-03" db="EMBL/GenBank/DDBJ databases">
        <title>Deep-cultivation of Planctomycetes and their phenomic and genomic characterization uncovers novel biology.</title>
        <authorList>
            <person name="Wiegand S."/>
            <person name="Jogler M."/>
            <person name="Boedeker C."/>
            <person name="Pinto D."/>
            <person name="Vollmers J."/>
            <person name="Rivas-Marin E."/>
            <person name="Kohn T."/>
            <person name="Peeters S.H."/>
            <person name="Heuer A."/>
            <person name="Rast P."/>
            <person name="Oberbeckmann S."/>
            <person name="Bunk B."/>
            <person name="Jeske O."/>
            <person name="Meyerdierks A."/>
            <person name="Storesund J.E."/>
            <person name="Kallscheuer N."/>
            <person name="Luecker S."/>
            <person name="Lage O.M."/>
            <person name="Pohl T."/>
            <person name="Merkel B.J."/>
            <person name="Hornburger P."/>
            <person name="Mueller R.-W."/>
            <person name="Bruemmer F."/>
            <person name="Labrenz M."/>
            <person name="Spormann A.M."/>
            <person name="Op den Camp H."/>
            <person name="Overmann J."/>
            <person name="Amann R."/>
            <person name="Jetten M.S.M."/>
            <person name="Mascher T."/>
            <person name="Medema M.H."/>
            <person name="Devos D.P."/>
            <person name="Kaster A.-K."/>
            <person name="Ovreas L."/>
            <person name="Rohde M."/>
            <person name="Galperin M.Y."/>
            <person name="Jogler C."/>
        </authorList>
    </citation>
    <scope>NUCLEOTIDE SEQUENCE [LARGE SCALE GENOMIC DNA]</scope>
    <source>
        <strain evidence="4 5">Enr13</strain>
    </source>
</reference>
<dbReference type="SUPFAM" id="SSF51735">
    <property type="entry name" value="NAD(P)-binding Rossmann-fold domains"/>
    <property type="match status" value="1"/>
</dbReference>
<dbReference type="PANTHER" id="PTHR43818:SF11">
    <property type="entry name" value="BCDNA.GH03377"/>
    <property type="match status" value="1"/>
</dbReference>
<dbReference type="SUPFAM" id="SSF55347">
    <property type="entry name" value="Glyceraldehyde-3-phosphate dehydrogenase-like, C-terminal domain"/>
    <property type="match status" value="1"/>
</dbReference>
<dbReference type="InterPro" id="IPR000683">
    <property type="entry name" value="Gfo/Idh/MocA-like_OxRdtase_N"/>
</dbReference>
<dbReference type="RefSeq" id="WP_145385123.1">
    <property type="nucleotide sequence ID" value="NZ_CP037423.1"/>
</dbReference>
<dbReference type="Gene3D" id="3.30.360.10">
    <property type="entry name" value="Dihydrodipicolinate Reductase, domain 2"/>
    <property type="match status" value="1"/>
</dbReference>
<feature type="domain" description="Gfo/Idh/MocA-like oxidoreductase N-terminal" evidence="2">
    <location>
        <begin position="7"/>
        <end position="125"/>
    </location>
</feature>
<evidence type="ECO:0000259" key="3">
    <source>
        <dbReference type="Pfam" id="PF22725"/>
    </source>
</evidence>
<organism evidence="4 5">
    <name type="scientific">Stieleria neptunia</name>
    <dbReference type="NCBI Taxonomy" id="2527979"/>
    <lineage>
        <taxon>Bacteria</taxon>
        <taxon>Pseudomonadati</taxon>
        <taxon>Planctomycetota</taxon>
        <taxon>Planctomycetia</taxon>
        <taxon>Pirellulales</taxon>
        <taxon>Pirellulaceae</taxon>
        <taxon>Stieleria</taxon>
    </lineage>
</organism>
<evidence type="ECO:0000259" key="2">
    <source>
        <dbReference type="Pfam" id="PF01408"/>
    </source>
</evidence>
<evidence type="ECO:0000313" key="4">
    <source>
        <dbReference type="EMBL" id="QDV41388.1"/>
    </source>
</evidence>
<sequence length="366" mass="40919">MSDRMKVVGINFDHFHMGDLLRMAHEHPEVELVGICDEHPERMRDAINTFQIPQDRVHSDPQTLFDATSADLAILCPAASKHGDWVERIAPFGCDLLVEKPFAGSLAEADRMIAACRAADVRLAINWPLAWVASHRMAKRLIDEGRIGQCIEVHYYGGNRGPLWHVADKVERTAEQVDQAKPTSWFYKQSHGGGSLLDYLGYGTTLGTWYMDGRRPIEVTAMVDRPAGLEVDEHSVVVARYETGLSKFETRWGTFTDPWTHQPQPKCGFVLVGTEGTISSYDYDTSMRVQTRDCPAGQLIEPAPLAAPLQNPIQYMVDVIRTNRQIDGPLSTRISRIGQQIVDSAVLSAREQRTVPLVDTLESEPI</sequence>
<dbReference type="EMBL" id="CP037423">
    <property type="protein sequence ID" value="QDV41388.1"/>
    <property type="molecule type" value="Genomic_DNA"/>
</dbReference>
<dbReference type="Gene3D" id="3.40.50.720">
    <property type="entry name" value="NAD(P)-binding Rossmann-like Domain"/>
    <property type="match status" value="1"/>
</dbReference>
<keyword evidence="1 4" id="KW-0560">Oxidoreductase</keyword>
<proteinExistence type="predicted"/>
<accession>A0A518HKM6</accession>
<dbReference type="OrthoDB" id="9776544at2"/>
<dbReference type="EC" id="1.1.99.28" evidence="4"/>
<dbReference type="GO" id="GO:0000166">
    <property type="term" value="F:nucleotide binding"/>
    <property type="evidence" value="ECO:0007669"/>
    <property type="project" value="InterPro"/>
</dbReference>
<dbReference type="AlphaFoldDB" id="A0A518HKM6"/>
<name>A0A518HKM6_9BACT</name>
<dbReference type="Pfam" id="PF22725">
    <property type="entry name" value="GFO_IDH_MocA_C3"/>
    <property type="match status" value="1"/>
</dbReference>
<feature type="domain" description="GFO/IDH/MocA-like oxidoreductase" evidence="3">
    <location>
        <begin position="135"/>
        <end position="278"/>
    </location>
</feature>
<keyword evidence="5" id="KW-1185">Reference proteome</keyword>
<protein>
    <submittedName>
        <fullName evidence="4">Glucose--fructose oxidoreductase</fullName>
        <ecNumber evidence="4">1.1.99.28</ecNumber>
    </submittedName>
</protein>
<evidence type="ECO:0000256" key="1">
    <source>
        <dbReference type="ARBA" id="ARBA00023002"/>
    </source>
</evidence>
<dbReference type="KEGG" id="snep:Enr13x_12260"/>
<dbReference type="InterPro" id="IPR036291">
    <property type="entry name" value="NAD(P)-bd_dom_sf"/>
</dbReference>
<evidence type="ECO:0000313" key="5">
    <source>
        <dbReference type="Proteomes" id="UP000319004"/>
    </source>
</evidence>
<dbReference type="InterPro" id="IPR055170">
    <property type="entry name" value="GFO_IDH_MocA-like_dom"/>
</dbReference>